<dbReference type="Proteomes" id="UP000694844">
    <property type="component" value="Chromosome 9"/>
</dbReference>
<dbReference type="Gene3D" id="3.30.70.270">
    <property type="match status" value="1"/>
</dbReference>
<dbReference type="RefSeq" id="XP_022309990.1">
    <property type="nucleotide sequence ID" value="XM_022454282.1"/>
</dbReference>
<organism evidence="3 4">
    <name type="scientific">Crassostrea virginica</name>
    <name type="common">Eastern oyster</name>
    <dbReference type="NCBI Taxonomy" id="6565"/>
    <lineage>
        <taxon>Eukaryota</taxon>
        <taxon>Metazoa</taxon>
        <taxon>Spiralia</taxon>
        <taxon>Lophotrochozoa</taxon>
        <taxon>Mollusca</taxon>
        <taxon>Bivalvia</taxon>
        <taxon>Autobranchia</taxon>
        <taxon>Pteriomorphia</taxon>
        <taxon>Ostreida</taxon>
        <taxon>Ostreoidea</taxon>
        <taxon>Ostreidae</taxon>
        <taxon>Crassostrea</taxon>
    </lineage>
</organism>
<dbReference type="InterPro" id="IPR043502">
    <property type="entry name" value="DNA/RNA_pol_sf"/>
</dbReference>
<gene>
    <name evidence="4" type="primary">LOC111115520</name>
</gene>
<dbReference type="GeneID" id="111115520"/>
<evidence type="ECO:0000256" key="1">
    <source>
        <dbReference type="SAM" id="Coils"/>
    </source>
</evidence>
<reference evidence="4" key="1">
    <citation type="submission" date="2025-08" db="UniProtKB">
        <authorList>
            <consortium name="RefSeq"/>
        </authorList>
    </citation>
    <scope>IDENTIFICATION</scope>
    <source>
        <tissue evidence="4">Whole sample</tissue>
    </source>
</reference>
<keyword evidence="3" id="KW-1185">Reference proteome</keyword>
<feature type="compositionally biased region" description="Basic and acidic residues" evidence="2">
    <location>
        <begin position="134"/>
        <end position="150"/>
    </location>
</feature>
<dbReference type="PANTHER" id="PTHR47331:SF6">
    <property type="entry name" value="DOUBLECORTIN DOMAIN-CONTAINING PROTEIN"/>
    <property type="match status" value="1"/>
</dbReference>
<dbReference type="Pfam" id="PF05380">
    <property type="entry name" value="Peptidase_A17"/>
    <property type="match status" value="1"/>
</dbReference>
<evidence type="ECO:0000256" key="2">
    <source>
        <dbReference type="SAM" id="MobiDB-lite"/>
    </source>
</evidence>
<protein>
    <submittedName>
        <fullName evidence="4">Uncharacterized protein LOC111115520</fullName>
    </submittedName>
</protein>
<dbReference type="KEGG" id="cvn:111115520"/>
<dbReference type="InterPro" id="IPR008042">
    <property type="entry name" value="Retrotrans_Pao"/>
</dbReference>
<dbReference type="SUPFAM" id="SSF56672">
    <property type="entry name" value="DNA/RNA polymerases"/>
    <property type="match status" value="1"/>
</dbReference>
<sequence>MDRRSTLRTTRQLTDKGKEAFETEVRSFSGKLRVEQRYIDIIILDIKEQTVVEENLAKQFIEEIRKHFMAFKDISCQFYNFLCAQRTMEADRELSAHKVIALATEEKVFQVLEHLQEVIQSDYDVSTMEKKVTLKEDLPPIPQKETEQKSQKSGSTSSSSLFVKQKMKLEAAKVRAKYAQEEAELIKSQASIQANLKILAVKREVEEAEGELRAQSEVCSDVDSLHSSHMDNVKEKRTAEFILQQGENNNKCVQGNLNVNAPEFYPKPSRTFTEPSQTDVCRQLTQFMMKKDLLLSRLCKYDDSPGYFLAWKASFQNVMHELDVTPAEEIDLLVKWLGPESSKQALSVRAANAANPELGVSRIWSRLDDRFGSPEMVEGALRKKLNNFHRISNKDNKRLFEPVDIVSEIEAIKENPTYQTLLSVYDSSAGVNQIMSKLTFYIQEKWTVEATRFKTEHNTAYPPFQIFSKFLQRIAKMKNDPSFFYEDSTVSKDASSKPLQQTRGQARPVHLSVARTEATDVKSEDNKAVNKEKRANPNVCPFHGTNHLLNECRSFRTKTLAERRGFFKKNGLCFRCCGQIKHLRRDCKELIRCTVCESHEHPTALHVDKEENSRAYGKYEGEKHNTEIDSKCTQVCGKASVVSKSCSKILLVKVYPDERPDQARKLYALIDDQSNRSLATSNFFHIFGEDGPDNEYILSSCAGKFTTSGRFASNYTVESLDGSCILKLPTLIECNDIPNNRHEIPFPRIASRYPHLASIATFMPEIDENAQIDLLIGRDLVAAHHVLDQRVSKEYTPYGQKLPLGWTIIGEVCLGKTHPPDQNLRVTVNKTSILSDGRTTFLKPCPNSLQVDSHIFKTTDRDELIGASIEDDAFLKIMNAGMVKDSDGRWVAPLPFRDKRPTLQNNRQLAMKRAKSFDNNLKFNASKQEHVKEFMAKMMENGHAELAQPLSISQECWYLPMFAVYHPKKPDSVRVVFDASAVYNGNSLNKVLLKGPDLTNSLLGILLRFRKEAIAVTADIQQMFYNFKVTDNHRNFLRFIWHAENDLSKPLLDYCMTVHVFGNSPSPSVATYGLRKSVENAQPDVRDFVERNFYVDDGLISCEDVDTAVSLIKRTQDELLSGGQLRLHKVASNNKRVLQQFPSDDLAKNLKDLSFDTDDLPIQRSLGMSWNIESDCFTFQVNRDFKPFTKRGVLSTINGLFDPVGFSAPVALRGKLMLREIMTCLGHIEWDDPLPETYRQSWEHWVNSLHFLEQCSIPRMYSDISFAQASDRQIHIFCDASKDAIGAVAYLRLCDSHHVTVSFLLGKTKVAPHHSNTIPRLELCSAVLGVELADLIKEHLGINPRDMHFYTDSRVVLGYLTNESKRFYVYVGNRVRRIRASSNPTNWSHVSTENNPADCATRGIESANLQSSVWISGPEFLQHENLEKVEESYELVDTENDKELRPDVQCCKTDASKQCCLGSERFRVCSDWNRLVRAISFLKCFIHKWKGHKEVVKDNYHKTPEALRHSEELIFKEVQLEAYSEEIDCIGNGTPLPKDSSIRQLAPFLDDHGILRVGGRLQHYVDASDLRNYSKHPIILPKHHHVSKLIARHFHEKNFHQGRSITEGAIRTAGFWIVGIRRLVTSLIHKCIICRKLRGKFVCQQMADLPGSDLHLRFPLWEWTPLDRGLLPSRERVESKQVKRDGLYFSPV</sequence>
<dbReference type="CDD" id="cd01644">
    <property type="entry name" value="RT_pepA17"/>
    <property type="match status" value="1"/>
</dbReference>
<dbReference type="InterPro" id="IPR043128">
    <property type="entry name" value="Rev_trsase/Diguanyl_cyclase"/>
</dbReference>
<evidence type="ECO:0000313" key="4">
    <source>
        <dbReference type="RefSeq" id="XP_022309990.1"/>
    </source>
</evidence>
<dbReference type="PANTHER" id="PTHR47331">
    <property type="entry name" value="PHD-TYPE DOMAIN-CONTAINING PROTEIN"/>
    <property type="match status" value="1"/>
</dbReference>
<name>A0A8B8C330_CRAVI</name>
<dbReference type="Gene3D" id="3.10.10.10">
    <property type="entry name" value="HIV Type 1 Reverse Transcriptase, subunit A, domain 1"/>
    <property type="match status" value="1"/>
</dbReference>
<evidence type="ECO:0000313" key="3">
    <source>
        <dbReference type="Proteomes" id="UP000694844"/>
    </source>
</evidence>
<accession>A0A8B8C330</accession>
<dbReference type="OrthoDB" id="6145212at2759"/>
<proteinExistence type="predicted"/>
<feature type="coiled-coil region" evidence="1">
    <location>
        <begin position="164"/>
        <end position="218"/>
    </location>
</feature>
<keyword evidence="1" id="KW-0175">Coiled coil</keyword>
<feature type="region of interest" description="Disordered" evidence="2">
    <location>
        <begin position="134"/>
        <end position="159"/>
    </location>
</feature>